<evidence type="ECO:0000256" key="1">
    <source>
        <dbReference type="SAM" id="MobiDB-lite"/>
    </source>
</evidence>
<organism evidence="2 3">
    <name type="scientific">Cotesia glomerata</name>
    <name type="common">Lepidopteran parasitic wasp</name>
    <name type="synonym">Apanteles glomeratus</name>
    <dbReference type="NCBI Taxonomy" id="32391"/>
    <lineage>
        <taxon>Eukaryota</taxon>
        <taxon>Metazoa</taxon>
        <taxon>Ecdysozoa</taxon>
        <taxon>Arthropoda</taxon>
        <taxon>Hexapoda</taxon>
        <taxon>Insecta</taxon>
        <taxon>Pterygota</taxon>
        <taxon>Neoptera</taxon>
        <taxon>Endopterygota</taxon>
        <taxon>Hymenoptera</taxon>
        <taxon>Apocrita</taxon>
        <taxon>Ichneumonoidea</taxon>
        <taxon>Braconidae</taxon>
        <taxon>Microgastrinae</taxon>
        <taxon>Cotesia</taxon>
    </lineage>
</organism>
<name>A0AAV7IKW7_COTGL</name>
<sequence length="370" mass="42818">MKQWLGVSSRKVGGWIKWLIDILGKALWWQAAIQKSLDVIMAIVNAIQFFTRQTKLEEAFDHGNKYFLQEGNGAGAGAKLPGREVPRWKRDTLNGLMPSKPLSHLNEPLSGFQHCSNKGMKDRVNDTEEIGETKILVESSRSRRPNSNKSLRVSKRREMKSDNKISMRLVQRALFELPLNETPKGIIDKPQRRHLTNDTAEEKDYSEPRDVMETSKKITRPIGVTRPPEELRLRKENFLQVKNENDLSRKKKELEDVVKKLNKDIALYHSLCKRWKKINEQMTKEIIDREIFPPAESYEDEKILFYRSLNLDSLLQLRTPTFSEISLSPSDEFLEHKNDREVIVHKNSAKLYFNLQMDQGLPSGSQPGPN</sequence>
<evidence type="ECO:0000313" key="2">
    <source>
        <dbReference type="EMBL" id="KAH0552641.1"/>
    </source>
</evidence>
<accession>A0AAV7IKW7</accession>
<evidence type="ECO:0000313" key="3">
    <source>
        <dbReference type="Proteomes" id="UP000826195"/>
    </source>
</evidence>
<dbReference type="Proteomes" id="UP000826195">
    <property type="component" value="Unassembled WGS sequence"/>
</dbReference>
<dbReference type="EMBL" id="JAHXZJ010001492">
    <property type="protein sequence ID" value="KAH0552641.1"/>
    <property type="molecule type" value="Genomic_DNA"/>
</dbReference>
<proteinExistence type="predicted"/>
<gene>
    <name evidence="2" type="ORF">KQX54_013689</name>
</gene>
<feature type="region of interest" description="Disordered" evidence="1">
    <location>
        <begin position="185"/>
        <end position="211"/>
    </location>
</feature>
<dbReference type="AlphaFoldDB" id="A0AAV7IKW7"/>
<comment type="caution">
    <text evidence="2">The sequence shown here is derived from an EMBL/GenBank/DDBJ whole genome shotgun (WGS) entry which is preliminary data.</text>
</comment>
<feature type="compositionally biased region" description="Basic and acidic residues" evidence="1">
    <location>
        <begin position="200"/>
        <end position="211"/>
    </location>
</feature>
<protein>
    <submittedName>
        <fullName evidence="2">Uncharacterized protein</fullName>
    </submittedName>
</protein>
<reference evidence="2 3" key="1">
    <citation type="journal article" date="2021" name="J. Hered.">
        <title>A chromosome-level genome assembly of the parasitoid wasp, Cotesia glomerata (Hymenoptera: Braconidae).</title>
        <authorList>
            <person name="Pinto B.J."/>
            <person name="Weis J.J."/>
            <person name="Gamble T."/>
            <person name="Ode P.J."/>
            <person name="Paul R."/>
            <person name="Zaspel J.M."/>
        </authorList>
    </citation>
    <scope>NUCLEOTIDE SEQUENCE [LARGE SCALE GENOMIC DNA]</scope>
    <source>
        <strain evidence="2">CgM1</strain>
    </source>
</reference>
<feature type="region of interest" description="Disordered" evidence="1">
    <location>
        <begin position="139"/>
        <end position="160"/>
    </location>
</feature>
<keyword evidence="3" id="KW-1185">Reference proteome</keyword>
<feature type="compositionally biased region" description="Basic residues" evidence="1">
    <location>
        <begin position="142"/>
        <end position="158"/>
    </location>
</feature>